<gene>
    <name evidence="2" type="ORF">EVOR1521_LOCUS28773</name>
</gene>
<protein>
    <submittedName>
        <fullName evidence="2">Uncharacterized protein</fullName>
    </submittedName>
</protein>
<feature type="compositionally biased region" description="Basic and acidic residues" evidence="1">
    <location>
        <begin position="26"/>
        <end position="37"/>
    </location>
</feature>
<sequence length="173" mass="19213">MMPRSSTPLNTYSVTPPSCQRLHLPAADRSHTSVDFREPLKPALRKYQAASCAGLVSCQDGKHHATGPSSKSKAPDESKSKKEVEADRPVSILKRPSARREEPSIEKPSIEKSSMEKRYVVRGSVGLGQSARIGEIMKKEELMSLCKTKQKKDKLEAHFKDPLRLQEVYVAIG</sequence>
<evidence type="ECO:0000256" key="1">
    <source>
        <dbReference type="SAM" id="MobiDB-lite"/>
    </source>
</evidence>
<comment type="caution">
    <text evidence="2">The sequence shown here is derived from an EMBL/GenBank/DDBJ whole genome shotgun (WGS) entry which is preliminary data.</text>
</comment>
<evidence type="ECO:0000313" key="2">
    <source>
        <dbReference type="EMBL" id="CAJ1406953.1"/>
    </source>
</evidence>
<organism evidence="2 3">
    <name type="scientific">Effrenium voratum</name>
    <dbReference type="NCBI Taxonomy" id="2562239"/>
    <lineage>
        <taxon>Eukaryota</taxon>
        <taxon>Sar</taxon>
        <taxon>Alveolata</taxon>
        <taxon>Dinophyceae</taxon>
        <taxon>Suessiales</taxon>
        <taxon>Symbiodiniaceae</taxon>
        <taxon>Effrenium</taxon>
    </lineage>
</organism>
<keyword evidence="3" id="KW-1185">Reference proteome</keyword>
<evidence type="ECO:0000313" key="3">
    <source>
        <dbReference type="Proteomes" id="UP001178507"/>
    </source>
</evidence>
<feature type="compositionally biased region" description="Polar residues" evidence="1">
    <location>
        <begin position="1"/>
        <end position="18"/>
    </location>
</feature>
<feature type="compositionally biased region" description="Basic and acidic residues" evidence="1">
    <location>
        <begin position="73"/>
        <end position="88"/>
    </location>
</feature>
<dbReference type="Proteomes" id="UP001178507">
    <property type="component" value="Unassembled WGS sequence"/>
</dbReference>
<name>A0AA36JIN9_9DINO</name>
<dbReference type="EMBL" id="CAUJNA010003652">
    <property type="protein sequence ID" value="CAJ1406953.1"/>
    <property type="molecule type" value="Genomic_DNA"/>
</dbReference>
<feature type="region of interest" description="Disordered" evidence="1">
    <location>
        <begin position="1"/>
        <end position="37"/>
    </location>
</feature>
<feature type="compositionally biased region" description="Basic and acidic residues" evidence="1">
    <location>
        <begin position="98"/>
        <end position="111"/>
    </location>
</feature>
<proteinExistence type="predicted"/>
<reference evidence="2" key="1">
    <citation type="submission" date="2023-08" db="EMBL/GenBank/DDBJ databases">
        <authorList>
            <person name="Chen Y."/>
            <person name="Shah S."/>
            <person name="Dougan E. K."/>
            <person name="Thang M."/>
            <person name="Chan C."/>
        </authorList>
    </citation>
    <scope>NUCLEOTIDE SEQUENCE</scope>
</reference>
<feature type="region of interest" description="Disordered" evidence="1">
    <location>
        <begin position="59"/>
        <end position="111"/>
    </location>
</feature>
<accession>A0AA36JIN9</accession>
<dbReference type="AlphaFoldDB" id="A0AA36JIN9"/>